<organism evidence="2 3">
    <name type="scientific">Gordonia rhizosphera NBRC 16068</name>
    <dbReference type="NCBI Taxonomy" id="1108045"/>
    <lineage>
        <taxon>Bacteria</taxon>
        <taxon>Bacillati</taxon>
        <taxon>Actinomycetota</taxon>
        <taxon>Actinomycetes</taxon>
        <taxon>Mycobacteriales</taxon>
        <taxon>Gordoniaceae</taxon>
        <taxon>Gordonia</taxon>
    </lineage>
</organism>
<proteinExistence type="predicted"/>
<feature type="domain" description="Ferric siderophore reductase C-terminal" evidence="1">
    <location>
        <begin position="199"/>
        <end position="221"/>
    </location>
</feature>
<name>K6VNC5_9ACTN</name>
<reference evidence="2 3" key="1">
    <citation type="submission" date="2012-08" db="EMBL/GenBank/DDBJ databases">
        <title>Whole genome shotgun sequence of Gordonia rhizosphera NBRC 16068.</title>
        <authorList>
            <person name="Takarada H."/>
            <person name="Isaki S."/>
            <person name="Hosoyama A."/>
            <person name="Tsuchikane K."/>
            <person name="Katsumata H."/>
            <person name="Baba S."/>
            <person name="Ohji S."/>
            <person name="Yamazaki S."/>
            <person name="Fujita N."/>
        </authorList>
    </citation>
    <scope>NUCLEOTIDE SEQUENCE [LARGE SCALE GENOMIC DNA]</scope>
    <source>
        <strain evidence="2 3">NBRC 16068</strain>
    </source>
</reference>
<dbReference type="STRING" id="1108045.GORHZ_018_00360"/>
<keyword evidence="3" id="KW-1185">Reference proteome</keyword>
<sequence>MVTIEKDLAGLGPFFAVDTHRRGEIRNSPWESFSDLLTDAALDARVSNVRSALAAGTESGQVEERVAASVAHLGLVARVVAPRIASIALRHRPMSWRAEDLWWQDQLGGPYPLSVVFVDERDPWAGSAVVALTAAFSRRFAVSGHVLSGNVASAANSAARLVAAARPELSPGAHAAADEILAEPDVESGALRSGPEFRRRSCCLIYRVTGDRTAVCGDCVLQSSTSACEQSSS</sequence>
<dbReference type="InterPro" id="IPR024726">
    <property type="entry name" value="FhuF_C"/>
</dbReference>
<evidence type="ECO:0000313" key="3">
    <source>
        <dbReference type="Proteomes" id="UP000008363"/>
    </source>
</evidence>
<dbReference type="Pfam" id="PF11575">
    <property type="entry name" value="FhuF_C"/>
    <property type="match status" value="1"/>
</dbReference>
<dbReference type="AlphaFoldDB" id="K6VNC5"/>
<dbReference type="RefSeq" id="WP_006329665.1">
    <property type="nucleotide sequence ID" value="NZ_BAHC01000018.1"/>
</dbReference>
<dbReference type="OrthoDB" id="3290158at2"/>
<comment type="caution">
    <text evidence="2">The sequence shown here is derived from an EMBL/GenBank/DDBJ whole genome shotgun (WGS) entry which is preliminary data.</text>
</comment>
<evidence type="ECO:0000313" key="2">
    <source>
        <dbReference type="EMBL" id="GAB88375.1"/>
    </source>
</evidence>
<dbReference type="EMBL" id="BAHC01000018">
    <property type="protein sequence ID" value="GAB88375.1"/>
    <property type="molecule type" value="Genomic_DNA"/>
</dbReference>
<dbReference type="Proteomes" id="UP000008363">
    <property type="component" value="Unassembled WGS sequence"/>
</dbReference>
<gene>
    <name evidence="2" type="ORF">GORHZ_018_00360</name>
</gene>
<dbReference type="GO" id="GO:0051537">
    <property type="term" value="F:2 iron, 2 sulfur cluster binding"/>
    <property type="evidence" value="ECO:0007669"/>
    <property type="project" value="InterPro"/>
</dbReference>
<protein>
    <recommendedName>
        <fullName evidence="1">Ferric siderophore reductase C-terminal domain-containing protein</fullName>
    </recommendedName>
</protein>
<dbReference type="eggNOG" id="COG4114">
    <property type="taxonomic scope" value="Bacteria"/>
</dbReference>
<evidence type="ECO:0000259" key="1">
    <source>
        <dbReference type="Pfam" id="PF11575"/>
    </source>
</evidence>
<accession>K6VNC5</accession>